<dbReference type="AlphaFoldDB" id="A0A284R437"/>
<dbReference type="Proteomes" id="UP000219338">
    <property type="component" value="Unassembled WGS sequence"/>
</dbReference>
<sequence>MTTLPPELVEIIVYEAWHSEMPSYVRKRLMTACPSINRTWKAVYAPIASQDMYITNLAFLDYLCRIVAQFRKSIIYRDFIPRLTRTITCFVDLRACEREGAAEEVYLYLNVLRNMRGFEALFPHVPHLSFELAWIGTGRHLYLEFLHDILMHARFDRPLSNAFSDCPRGKTQINVYVTMKDPDPSAVIDISTWPHMLRKVCDTGFPTVPFLVFSRSFSFKMSVVDGVRHVREISYYTVKGKLDCDSRNINKRLFIASNKRHILRGLTSLFHRQEYRRGGRVESLLPSIVGLFRARYDQVKNLLKSV</sequence>
<dbReference type="EMBL" id="FUEG01000004">
    <property type="protein sequence ID" value="SJL03473.1"/>
    <property type="molecule type" value="Genomic_DNA"/>
</dbReference>
<protein>
    <submittedName>
        <fullName evidence="1">Uncharacterized protein</fullName>
    </submittedName>
</protein>
<gene>
    <name evidence="1" type="ORF">ARMOST_06829</name>
</gene>
<dbReference type="OrthoDB" id="2931020at2759"/>
<organism evidence="1 2">
    <name type="scientific">Armillaria ostoyae</name>
    <name type="common">Armillaria root rot fungus</name>
    <dbReference type="NCBI Taxonomy" id="47428"/>
    <lineage>
        <taxon>Eukaryota</taxon>
        <taxon>Fungi</taxon>
        <taxon>Dikarya</taxon>
        <taxon>Basidiomycota</taxon>
        <taxon>Agaricomycotina</taxon>
        <taxon>Agaricomycetes</taxon>
        <taxon>Agaricomycetidae</taxon>
        <taxon>Agaricales</taxon>
        <taxon>Marasmiineae</taxon>
        <taxon>Physalacriaceae</taxon>
        <taxon>Armillaria</taxon>
    </lineage>
</organism>
<proteinExistence type="predicted"/>
<name>A0A284R437_ARMOS</name>
<evidence type="ECO:0000313" key="2">
    <source>
        <dbReference type="Proteomes" id="UP000219338"/>
    </source>
</evidence>
<accession>A0A284R437</accession>
<keyword evidence="2" id="KW-1185">Reference proteome</keyword>
<dbReference type="OMA" id="TRTINCF"/>
<evidence type="ECO:0000313" key="1">
    <source>
        <dbReference type="EMBL" id="SJL03473.1"/>
    </source>
</evidence>
<reference evidence="2" key="1">
    <citation type="journal article" date="2017" name="Nat. Ecol. Evol.">
        <title>Genome expansion and lineage-specific genetic innovations in the forest pathogenic fungi Armillaria.</title>
        <authorList>
            <person name="Sipos G."/>
            <person name="Prasanna A.N."/>
            <person name="Walter M.C."/>
            <person name="O'Connor E."/>
            <person name="Balint B."/>
            <person name="Krizsan K."/>
            <person name="Kiss B."/>
            <person name="Hess J."/>
            <person name="Varga T."/>
            <person name="Slot J."/>
            <person name="Riley R."/>
            <person name="Boka B."/>
            <person name="Rigling D."/>
            <person name="Barry K."/>
            <person name="Lee J."/>
            <person name="Mihaltcheva S."/>
            <person name="LaButti K."/>
            <person name="Lipzen A."/>
            <person name="Waldron R."/>
            <person name="Moloney N.M."/>
            <person name="Sperisen C."/>
            <person name="Kredics L."/>
            <person name="Vagvoelgyi C."/>
            <person name="Patrignani A."/>
            <person name="Fitzpatrick D."/>
            <person name="Nagy I."/>
            <person name="Doyle S."/>
            <person name="Anderson J.B."/>
            <person name="Grigoriev I.V."/>
            <person name="Gueldener U."/>
            <person name="Muensterkoetter M."/>
            <person name="Nagy L.G."/>
        </authorList>
    </citation>
    <scope>NUCLEOTIDE SEQUENCE [LARGE SCALE GENOMIC DNA]</scope>
    <source>
        <strain evidence="2">C18/9</strain>
    </source>
</reference>